<organism evidence="1 2">
    <name type="scientific">Bifidobacterium stellenboschense</name>
    <dbReference type="NCBI Taxonomy" id="762211"/>
    <lineage>
        <taxon>Bacteria</taxon>
        <taxon>Bacillati</taxon>
        <taxon>Actinomycetota</taxon>
        <taxon>Actinomycetes</taxon>
        <taxon>Bifidobacteriales</taxon>
        <taxon>Bifidobacteriaceae</taxon>
        <taxon>Bifidobacterium</taxon>
    </lineage>
</organism>
<dbReference type="EMBL" id="JGZP01000011">
    <property type="protein sequence ID" value="KFI97808.1"/>
    <property type="molecule type" value="Genomic_DNA"/>
</dbReference>
<reference evidence="1 2" key="1">
    <citation type="submission" date="2014-03" db="EMBL/GenBank/DDBJ databases">
        <title>Genomics of Bifidobacteria.</title>
        <authorList>
            <person name="Ventura M."/>
            <person name="Milani C."/>
            <person name="Lugli G.A."/>
        </authorList>
    </citation>
    <scope>NUCLEOTIDE SEQUENCE [LARGE SCALE GENOMIC DNA]</scope>
    <source>
        <strain evidence="1 2">DSM 23968</strain>
    </source>
</reference>
<dbReference type="RefSeq" id="WP_034527559.1">
    <property type="nucleotide sequence ID" value="NZ_JGZP01000011.1"/>
</dbReference>
<dbReference type="Proteomes" id="UP000029004">
    <property type="component" value="Unassembled WGS sequence"/>
</dbReference>
<proteinExistence type="predicted"/>
<gene>
    <name evidence="1" type="ORF">BSTEL_0619</name>
</gene>
<dbReference type="OrthoDB" id="3231936at2"/>
<dbReference type="AlphaFoldDB" id="A0A087DQK8"/>
<evidence type="ECO:0008006" key="3">
    <source>
        <dbReference type="Google" id="ProtNLM"/>
    </source>
</evidence>
<dbReference type="eggNOG" id="ENOG5032YXF">
    <property type="taxonomic scope" value="Bacteria"/>
</dbReference>
<comment type="caution">
    <text evidence="1">The sequence shown here is derived from an EMBL/GenBank/DDBJ whole genome shotgun (WGS) entry which is preliminary data.</text>
</comment>
<evidence type="ECO:0000313" key="1">
    <source>
        <dbReference type="EMBL" id="KFI97808.1"/>
    </source>
</evidence>
<name>A0A087DQK8_9BIFI</name>
<sequence length="379" mass="41518">MTDRLAALTVHAWDITTGRHLARIPYTACSWSDSISEPGSMSVDIVLNEVTERMDEAGVGVYAMLRPWRVILSVQRGPGMVKHAGPVTSREWDPVARRLSLSCGGGWTLLGRRLVLNHNLDRSFRDGDVLVDDEHPAGDWLLHLTGSYSDIARGLVAEAMKWGALPIALPAVTGGTYERNYGGYDLATTADRLSDLAGLEDGDEIRFTPRVIQSDAGDRLEFLLQSAREIVDHEWRMNAAAPGQRCYFTKYGEDGAPLTTDVWAAGGKDDDKTVMARRKGSTLTAQGWPVMQTADKSHTTVSILATLQAYAASQLAAGDRDSESFALKAGEEWDMHVGDHMDVRISDLLLGDRSFALKITDVSGSADSDWITLQARRRT</sequence>
<protein>
    <recommendedName>
        <fullName evidence="3">Minor tail protein</fullName>
    </recommendedName>
</protein>
<keyword evidence="2" id="KW-1185">Reference proteome</keyword>
<accession>A0A087DQK8</accession>
<evidence type="ECO:0000313" key="2">
    <source>
        <dbReference type="Proteomes" id="UP000029004"/>
    </source>
</evidence>
<dbReference type="STRING" id="762211.BSTEL_0619"/>